<evidence type="ECO:0000256" key="1">
    <source>
        <dbReference type="SAM" id="Phobius"/>
    </source>
</evidence>
<sequence>MTERKLGLDKMIAGIHLLLALGYLCGVASLSAGSLKEPGPGMFPAIIGGLWALLSLFTLIRNSQTRGETLEKAVVLRLLKVSAAIVVYFIFIPLTGFSVSTFLVLLVASRLLGNNDWLRNTGFSLLGVVFSVLIFQVVLQLPLPEPFLEMLDL</sequence>
<gene>
    <name evidence="3" type="ORF">SPACI_006230</name>
</gene>
<keyword evidence="1" id="KW-0812">Transmembrane</keyword>
<name>A0ABZ3IX07_SPOA4</name>
<organism evidence="3 4">
    <name type="scientific">Sporomusa acidovorans (strain ATCC 49682 / DSM 3132 / Mol)</name>
    <dbReference type="NCBI Taxonomy" id="1123286"/>
    <lineage>
        <taxon>Bacteria</taxon>
        <taxon>Bacillati</taxon>
        <taxon>Bacillota</taxon>
        <taxon>Negativicutes</taxon>
        <taxon>Selenomonadales</taxon>
        <taxon>Sporomusaceae</taxon>
        <taxon>Sporomusa</taxon>
    </lineage>
</organism>
<proteinExistence type="predicted"/>
<keyword evidence="4" id="KW-1185">Reference proteome</keyword>
<feature type="transmembrane region" description="Helical" evidence="1">
    <location>
        <begin position="12"/>
        <end position="35"/>
    </location>
</feature>
<dbReference type="Pfam" id="PF07331">
    <property type="entry name" value="TctB"/>
    <property type="match status" value="1"/>
</dbReference>
<dbReference type="InterPro" id="IPR009936">
    <property type="entry name" value="DUF1468"/>
</dbReference>
<evidence type="ECO:0000313" key="3">
    <source>
        <dbReference type="EMBL" id="XFO70624.1"/>
    </source>
</evidence>
<reference evidence="3" key="1">
    <citation type="submission" date="2024-05" db="EMBL/GenBank/DDBJ databases">
        <title>Isolation and characterization of Sporomusa carbonis sp. nov., a carboxydotrophic hydrogenogen in the genus of Sporomusa isolated from a charcoal burning pile.</title>
        <authorList>
            <person name="Boeer T."/>
            <person name="Rosenbaum F."/>
            <person name="Eysell L."/>
            <person name="Mueller V."/>
            <person name="Daniel R."/>
            <person name="Poehlein A."/>
        </authorList>
    </citation>
    <scope>NUCLEOTIDE SEQUENCE [LARGE SCALE GENOMIC DNA]</scope>
    <source>
        <strain evidence="3">DSM 3132</strain>
    </source>
</reference>
<protein>
    <recommendedName>
        <fullName evidence="2">DUF1468 domain-containing protein</fullName>
    </recommendedName>
</protein>
<dbReference type="Proteomes" id="UP000216052">
    <property type="component" value="Chromosome"/>
</dbReference>
<keyword evidence="1" id="KW-0472">Membrane</keyword>
<feature type="transmembrane region" description="Helical" evidence="1">
    <location>
        <begin position="121"/>
        <end position="143"/>
    </location>
</feature>
<dbReference type="RefSeq" id="WP_093794193.1">
    <property type="nucleotide sequence ID" value="NZ_CP155571.1"/>
</dbReference>
<accession>A0ABZ3IX07</accession>
<keyword evidence="1" id="KW-1133">Transmembrane helix</keyword>
<feature type="transmembrane region" description="Helical" evidence="1">
    <location>
        <begin position="41"/>
        <end position="60"/>
    </location>
</feature>
<evidence type="ECO:0000313" key="4">
    <source>
        <dbReference type="Proteomes" id="UP000216052"/>
    </source>
</evidence>
<feature type="domain" description="DUF1468" evidence="2">
    <location>
        <begin position="12"/>
        <end position="144"/>
    </location>
</feature>
<dbReference type="EMBL" id="CP155571">
    <property type="protein sequence ID" value="XFO70624.1"/>
    <property type="molecule type" value="Genomic_DNA"/>
</dbReference>
<feature type="transmembrane region" description="Helical" evidence="1">
    <location>
        <begin position="81"/>
        <end position="109"/>
    </location>
</feature>
<evidence type="ECO:0000259" key="2">
    <source>
        <dbReference type="Pfam" id="PF07331"/>
    </source>
</evidence>